<dbReference type="GeneID" id="4620650"/>
<sequence>MVKSKLLSLDAFAKTEEDVRVRTRAGGLITLGCVVVTLLLLVSEWRRLWEVEKRPQVVLDRDRQQKLELRLDITFSQMPCELLNLDIIDDTGEAQLNLLEEGFTKTRLDKHGRTLGKEEFRVGETLPSTDDQDYCGPCYGARDQDQNENLPRSERVCCQTCGEVRAAYAEMNWATFDGKGFEQCKREGYTERLQEQINEGCRVAGTAQLNRVHGNIHFAPGSAHVGKGHAHDDSFYKEHPHLSFNHVIHSLSFGPEIAGNPGPLNGRAMEVPNGHSHFFSYFAKVVPIRYETLAGTITESAEFSVTAHDRPVHGGRDADHPNTVHFRGGMAGMTINFEMSPLKVIQREQYASTWTAFVLNAITSIGGVLAVGTVLDRVTYHTQRTLMGKKTL</sequence>
<dbReference type="GO" id="GO:0005783">
    <property type="term" value="C:endoplasmic reticulum"/>
    <property type="evidence" value="ECO:0000318"/>
    <property type="project" value="GO_Central"/>
</dbReference>
<dbReference type="Pfam" id="PF13850">
    <property type="entry name" value="ERGIC_N"/>
    <property type="match status" value="1"/>
</dbReference>
<dbReference type="KEGG" id="ago:AGOS_ADR389C"/>
<keyword evidence="5 6" id="KW-0472">Membrane</keyword>
<name>Q758Y8_EREGS</name>
<dbReference type="PANTHER" id="PTHR10984:SF25">
    <property type="entry name" value="ENDOPLASMIC RETICULUM-GOLGI INTERMEDIATE COMPARTMENT PROTEIN 3"/>
    <property type="match status" value="1"/>
</dbReference>
<accession>Q758Y8</accession>
<evidence type="ECO:0000256" key="6">
    <source>
        <dbReference type="RuleBase" id="RU369013"/>
    </source>
</evidence>
<reference evidence="10" key="2">
    <citation type="journal article" date="2013" name="G3 (Bethesda)">
        <title>Genomes of Ashbya fungi isolated from insects reveal four mating-type loci, numerous translocations, lack of transposons, and distinct gene duplications.</title>
        <authorList>
            <person name="Dietrich F.S."/>
            <person name="Voegeli S."/>
            <person name="Kuo S."/>
            <person name="Philippsen P."/>
        </authorList>
    </citation>
    <scope>GENOME REANNOTATION</scope>
    <source>
        <strain evidence="10">ATCC 10895 / CBS 109.51 / FGSC 9923 / NRRL Y-1056</strain>
    </source>
</reference>
<keyword evidence="6" id="KW-0931">ER-Golgi transport</keyword>
<dbReference type="FunCoup" id="Q758Y8">
    <property type="interactions" value="755"/>
</dbReference>
<dbReference type="OMA" id="QRHEGCR"/>
<dbReference type="EMBL" id="AE016817">
    <property type="protein sequence ID" value="AAS52309.1"/>
    <property type="molecule type" value="Genomic_DNA"/>
</dbReference>
<evidence type="ECO:0000256" key="2">
    <source>
        <dbReference type="ARBA" id="ARBA00005648"/>
    </source>
</evidence>
<dbReference type="InterPro" id="IPR039542">
    <property type="entry name" value="Erv_N"/>
</dbReference>
<evidence type="ECO:0000256" key="4">
    <source>
        <dbReference type="ARBA" id="ARBA00022989"/>
    </source>
</evidence>
<keyword evidence="4 6" id="KW-1133">Transmembrane helix</keyword>
<dbReference type="eggNOG" id="KOG2667">
    <property type="taxonomic scope" value="Eukaryota"/>
</dbReference>
<comment type="subcellular location">
    <subcellularLocation>
        <location evidence="6">Endoplasmic reticulum membrane</location>
        <topology evidence="6">Multi-pass membrane protein</topology>
    </subcellularLocation>
    <subcellularLocation>
        <location evidence="6">Endoplasmic reticulum-Golgi intermediate compartment membrane</location>
        <topology evidence="6">Multi-pass membrane protein</topology>
    </subcellularLocation>
    <subcellularLocation>
        <location evidence="6">Golgi apparatus membrane</location>
        <topology evidence="6">Multi-pass membrane protein</topology>
    </subcellularLocation>
    <subcellularLocation>
        <location evidence="1">Membrane</location>
        <topology evidence="1">Multi-pass membrane protein</topology>
    </subcellularLocation>
</comment>
<comment type="caution">
    <text evidence="6">Lacks conserved residue(s) required for the propagation of feature annotation.</text>
</comment>
<dbReference type="GO" id="GO:0030134">
    <property type="term" value="C:COPII-coated ER to Golgi transport vesicle"/>
    <property type="evidence" value="ECO:0000318"/>
    <property type="project" value="GO_Central"/>
</dbReference>
<dbReference type="Pfam" id="PF07970">
    <property type="entry name" value="COPIIcoated_ERV"/>
    <property type="match status" value="1"/>
</dbReference>
<dbReference type="PANTHER" id="PTHR10984">
    <property type="entry name" value="ENDOPLASMIC RETICULUM-GOLGI INTERMEDIATE COMPARTMENT PROTEIN"/>
    <property type="match status" value="1"/>
</dbReference>
<evidence type="ECO:0000256" key="3">
    <source>
        <dbReference type="ARBA" id="ARBA00022692"/>
    </source>
</evidence>
<protein>
    <recommendedName>
        <fullName evidence="6">Endoplasmic reticulum-Golgi intermediate compartment protein</fullName>
    </recommendedName>
</protein>
<evidence type="ECO:0000313" key="9">
    <source>
        <dbReference type="EMBL" id="AAS52309.1"/>
    </source>
</evidence>
<dbReference type="GO" id="GO:0006890">
    <property type="term" value="P:retrograde vesicle-mediated transport, Golgi to endoplasmic reticulum"/>
    <property type="evidence" value="ECO:0000318"/>
    <property type="project" value="GO_Central"/>
</dbReference>
<dbReference type="HOGENOM" id="CLU_034705_1_0_1"/>
<dbReference type="OrthoDB" id="270930at2759"/>
<evidence type="ECO:0000259" key="8">
    <source>
        <dbReference type="Pfam" id="PF13850"/>
    </source>
</evidence>
<keyword evidence="6" id="KW-0333">Golgi apparatus</keyword>
<dbReference type="RefSeq" id="NP_984485.1">
    <property type="nucleotide sequence ID" value="NM_209838.2"/>
</dbReference>
<dbReference type="InterPro" id="IPR045888">
    <property type="entry name" value="Erv"/>
</dbReference>
<dbReference type="InterPro" id="IPR012936">
    <property type="entry name" value="Erv_C"/>
</dbReference>
<evidence type="ECO:0000256" key="5">
    <source>
        <dbReference type="ARBA" id="ARBA00023136"/>
    </source>
</evidence>
<proteinExistence type="inferred from homology"/>
<evidence type="ECO:0000313" key="10">
    <source>
        <dbReference type="Proteomes" id="UP000000591"/>
    </source>
</evidence>
<dbReference type="GO" id="GO:0000139">
    <property type="term" value="C:Golgi membrane"/>
    <property type="evidence" value="ECO:0000318"/>
    <property type="project" value="GO_Central"/>
</dbReference>
<keyword evidence="10" id="KW-1185">Reference proteome</keyword>
<dbReference type="Proteomes" id="UP000000591">
    <property type="component" value="Chromosome IV"/>
</dbReference>
<keyword evidence="3 6" id="KW-0812">Transmembrane</keyword>
<feature type="domain" description="Endoplasmic reticulum vesicle transporter C-terminal" evidence="7">
    <location>
        <begin position="138"/>
        <end position="376"/>
    </location>
</feature>
<feature type="domain" description="Endoplasmic reticulum vesicle transporter N-terminal" evidence="8">
    <location>
        <begin position="7"/>
        <end position="95"/>
    </location>
</feature>
<keyword evidence="6" id="KW-0256">Endoplasmic reticulum</keyword>
<dbReference type="STRING" id="284811.Q758Y8"/>
<dbReference type="GO" id="GO:0061852">
    <property type="term" value="C:retrograde transporter complex, Golgi to ER"/>
    <property type="evidence" value="ECO:0007669"/>
    <property type="project" value="EnsemblFungi"/>
</dbReference>
<organism evidence="9 10">
    <name type="scientific">Eremothecium gossypii (strain ATCC 10895 / CBS 109.51 / FGSC 9923 / NRRL Y-1056)</name>
    <name type="common">Yeast</name>
    <name type="synonym">Ashbya gossypii</name>
    <dbReference type="NCBI Taxonomy" id="284811"/>
    <lineage>
        <taxon>Eukaryota</taxon>
        <taxon>Fungi</taxon>
        <taxon>Dikarya</taxon>
        <taxon>Ascomycota</taxon>
        <taxon>Saccharomycotina</taxon>
        <taxon>Saccharomycetes</taxon>
        <taxon>Saccharomycetales</taxon>
        <taxon>Saccharomycetaceae</taxon>
        <taxon>Eremothecium</taxon>
    </lineage>
</organism>
<reference evidence="9 10" key="1">
    <citation type="journal article" date="2004" name="Science">
        <title>The Ashbya gossypii genome as a tool for mapping the ancient Saccharomyces cerevisiae genome.</title>
        <authorList>
            <person name="Dietrich F.S."/>
            <person name="Voegeli S."/>
            <person name="Brachat S."/>
            <person name="Lerch A."/>
            <person name="Gates K."/>
            <person name="Steiner S."/>
            <person name="Mohr C."/>
            <person name="Pohlmann R."/>
            <person name="Luedi P."/>
            <person name="Choi S."/>
            <person name="Wing R.A."/>
            <person name="Flavier A."/>
            <person name="Gaffney T.D."/>
            <person name="Philippsen P."/>
        </authorList>
    </citation>
    <scope>NUCLEOTIDE SEQUENCE [LARGE SCALE GENOMIC DNA]</scope>
    <source>
        <strain evidence="10">ATCC 10895 / CBS 109.51 / FGSC 9923 / NRRL Y-1056</strain>
    </source>
</reference>
<gene>
    <name evidence="9" type="ORF">AGOS_ADR389C</name>
</gene>
<dbReference type="GO" id="GO:0005789">
    <property type="term" value="C:endoplasmic reticulum membrane"/>
    <property type="evidence" value="ECO:0000318"/>
    <property type="project" value="GO_Central"/>
</dbReference>
<keyword evidence="6" id="KW-0813">Transport</keyword>
<dbReference type="GO" id="GO:0006888">
    <property type="term" value="P:endoplasmic reticulum to Golgi vesicle-mediated transport"/>
    <property type="evidence" value="ECO:0000318"/>
    <property type="project" value="GO_Central"/>
</dbReference>
<comment type="function">
    <text evidence="6">Plays a role in transport between endoplasmic reticulum and Golgi.</text>
</comment>
<dbReference type="AlphaFoldDB" id="Q758Y8"/>
<comment type="similarity">
    <text evidence="2 6">Belongs to the ERGIC family.</text>
</comment>
<evidence type="ECO:0000256" key="1">
    <source>
        <dbReference type="ARBA" id="ARBA00004141"/>
    </source>
</evidence>
<feature type="transmembrane region" description="Helical" evidence="6">
    <location>
        <begin position="25"/>
        <end position="45"/>
    </location>
</feature>
<dbReference type="InParanoid" id="Q758Y8"/>
<evidence type="ECO:0000259" key="7">
    <source>
        <dbReference type="Pfam" id="PF07970"/>
    </source>
</evidence>
<dbReference type="GO" id="GO:0033116">
    <property type="term" value="C:endoplasmic reticulum-Golgi intermediate compartment membrane"/>
    <property type="evidence" value="ECO:0007669"/>
    <property type="project" value="UniProtKB-SubCell"/>
</dbReference>